<reference evidence="1" key="1">
    <citation type="journal article" date="2014" name="Int. J. Syst. Evol. Microbiol.">
        <title>Complete genome sequence of Corynebacterium casei LMG S-19264T (=DSM 44701T), isolated from a smear-ripened cheese.</title>
        <authorList>
            <consortium name="US DOE Joint Genome Institute (JGI-PGF)"/>
            <person name="Walter F."/>
            <person name="Albersmeier A."/>
            <person name="Kalinowski J."/>
            <person name="Ruckert C."/>
        </authorList>
    </citation>
    <scope>NUCLEOTIDE SEQUENCE</scope>
    <source>
        <strain evidence="1">JCM 17820</strain>
    </source>
</reference>
<dbReference type="InterPro" id="IPR057621">
    <property type="entry name" value="Khk_prokaryotic"/>
</dbReference>
<evidence type="ECO:0008006" key="3">
    <source>
        <dbReference type="Google" id="ProtNLM"/>
    </source>
</evidence>
<dbReference type="Proteomes" id="UP000605784">
    <property type="component" value="Unassembled WGS sequence"/>
</dbReference>
<dbReference type="RefSeq" id="WP_188997726.1">
    <property type="nucleotide sequence ID" value="NZ_BMOU01000003.1"/>
</dbReference>
<sequence>MTETNPDAATVSAVRSCRDALPPTPAGGDVVFGFDGYVDTVRQVRTDIDGETTEPLESLAALRDRIGDAVAADSSLALDWHDRGRRAGGHVCHLARAWDRLEYDPTLLGMLGKPQLPLFDDEFGHLETHSLGEPGYTDAMEFEDGKLMLNEEGDIRQFDWETLTSTLGRETLVDAIDGTELFGIGYWAMAPRLPSVFDGLRDDVWPSLTDPPGHVLLDPADIRKLNGDTVEAMVEATERLDDVATVTLSANRAETRALADALGRSQTDDPTRAVFDAVDVSRVVTHGVYESRSFTASDTASVAVSPVADPEMTTSAGDHFNAGLSFGLVEGFDDAEALVVGNALARQFVVTGTTPTYGDLTEAVESYLGQFD</sequence>
<reference evidence="1" key="2">
    <citation type="submission" date="2020-09" db="EMBL/GenBank/DDBJ databases">
        <authorList>
            <person name="Sun Q."/>
            <person name="Ohkuma M."/>
        </authorList>
    </citation>
    <scope>NUCLEOTIDE SEQUENCE</scope>
    <source>
        <strain evidence="1">JCM 17820</strain>
    </source>
</reference>
<dbReference type="EMBL" id="BMOU01000003">
    <property type="protein sequence ID" value="GGN95777.1"/>
    <property type="molecule type" value="Genomic_DNA"/>
</dbReference>
<dbReference type="InterPro" id="IPR029056">
    <property type="entry name" value="Ribokinase-like"/>
</dbReference>
<dbReference type="AlphaFoldDB" id="A0A830GMF5"/>
<name>A0A830GMF5_9EURY</name>
<evidence type="ECO:0000313" key="1">
    <source>
        <dbReference type="EMBL" id="GGN95777.1"/>
    </source>
</evidence>
<organism evidence="1 2">
    <name type="scientific">Haloarcula pellucida</name>
    <dbReference type="NCBI Taxonomy" id="1427151"/>
    <lineage>
        <taxon>Archaea</taxon>
        <taxon>Methanobacteriati</taxon>
        <taxon>Methanobacteriota</taxon>
        <taxon>Stenosarchaea group</taxon>
        <taxon>Halobacteria</taxon>
        <taxon>Halobacteriales</taxon>
        <taxon>Haloarculaceae</taxon>
        <taxon>Haloarcula</taxon>
    </lineage>
</organism>
<dbReference type="Pfam" id="PF25270">
    <property type="entry name" value="Khk"/>
    <property type="match status" value="1"/>
</dbReference>
<dbReference type="SUPFAM" id="SSF53613">
    <property type="entry name" value="Ribokinase-like"/>
    <property type="match status" value="1"/>
</dbReference>
<keyword evidence="2" id="KW-1185">Reference proteome</keyword>
<protein>
    <recommendedName>
        <fullName evidence="3">Carbohydrate kinase PfkB domain-containing protein</fullName>
    </recommendedName>
</protein>
<proteinExistence type="predicted"/>
<evidence type="ECO:0000313" key="2">
    <source>
        <dbReference type="Proteomes" id="UP000605784"/>
    </source>
</evidence>
<accession>A0A830GMF5</accession>
<dbReference type="Gene3D" id="3.40.1190.20">
    <property type="match status" value="1"/>
</dbReference>
<gene>
    <name evidence="1" type="ORF">GCM10009030_23310</name>
</gene>
<comment type="caution">
    <text evidence="1">The sequence shown here is derived from an EMBL/GenBank/DDBJ whole genome shotgun (WGS) entry which is preliminary data.</text>
</comment>